<protein>
    <submittedName>
        <fullName evidence="3">DUF2897 family protein</fullName>
    </submittedName>
</protein>
<dbReference type="AlphaFoldDB" id="A0A3A6Q8R0"/>
<keyword evidence="2" id="KW-0472">Membrane</keyword>
<dbReference type="Proteomes" id="UP000273252">
    <property type="component" value="Unassembled WGS sequence"/>
</dbReference>
<feature type="compositionally biased region" description="Basic and acidic residues" evidence="1">
    <location>
        <begin position="34"/>
        <end position="77"/>
    </location>
</feature>
<name>A0A3A6Q8R0_9VIBR</name>
<keyword evidence="2" id="KW-1133">Transmembrane helix</keyword>
<keyword evidence="2" id="KW-0812">Transmembrane</keyword>
<dbReference type="Pfam" id="PF11446">
    <property type="entry name" value="DUF2897"/>
    <property type="match status" value="1"/>
</dbReference>
<keyword evidence="4" id="KW-1185">Reference proteome</keyword>
<evidence type="ECO:0000313" key="4">
    <source>
        <dbReference type="Proteomes" id="UP000273252"/>
    </source>
</evidence>
<dbReference type="EMBL" id="QVMU01000022">
    <property type="protein sequence ID" value="RJX67518.1"/>
    <property type="molecule type" value="Genomic_DNA"/>
</dbReference>
<evidence type="ECO:0000256" key="2">
    <source>
        <dbReference type="SAM" id="Phobius"/>
    </source>
</evidence>
<feature type="region of interest" description="Disordered" evidence="1">
    <location>
        <begin position="33"/>
        <end position="77"/>
    </location>
</feature>
<organism evidence="3 4">
    <name type="scientific">Vibrio sinensis</name>
    <dbReference type="NCBI Taxonomy" id="2302434"/>
    <lineage>
        <taxon>Bacteria</taxon>
        <taxon>Pseudomonadati</taxon>
        <taxon>Pseudomonadota</taxon>
        <taxon>Gammaproteobacteria</taxon>
        <taxon>Vibrionales</taxon>
        <taxon>Vibrionaceae</taxon>
        <taxon>Vibrio</taxon>
    </lineage>
</organism>
<proteinExistence type="predicted"/>
<feature type="transmembrane region" description="Helical" evidence="2">
    <location>
        <begin position="6"/>
        <end position="29"/>
    </location>
</feature>
<accession>A0A3A6Q8R0</accession>
<dbReference type="RefSeq" id="WP_120034129.1">
    <property type="nucleotide sequence ID" value="NZ_QVMU01000022.1"/>
</dbReference>
<evidence type="ECO:0000313" key="3">
    <source>
        <dbReference type="EMBL" id="RJX67518.1"/>
    </source>
</evidence>
<comment type="caution">
    <text evidence="3">The sequence shown here is derived from an EMBL/GenBank/DDBJ whole genome shotgun (WGS) entry which is preliminary data.</text>
</comment>
<gene>
    <name evidence="3" type="ORF">DZ860_18165</name>
</gene>
<sequence>MELLTNPWVIIIIVLSVIIGNIMALKYTAKMKLGQRDKNRSSNMDKADSEHSDVVDSESSDSKEEHSDEMDKKDPQK</sequence>
<dbReference type="InterPro" id="IPR021550">
    <property type="entry name" value="DUF2897"/>
</dbReference>
<reference evidence="3 4" key="1">
    <citation type="submission" date="2018-08" db="EMBL/GenBank/DDBJ databases">
        <title>Vibrio isolated from the Eastern China Marginal Seas.</title>
        <authorList>
            <person name="Li Y."/>
        </authorList>
    </citation>
    <scope>NUCLEOTIDE SEQUENCE [LARGE SCALE GENOMIC DNA]</scope>
    <source>
        <strain evidence="3 4">BEI233</strain>
    </source>
</reference>
<evidence type="ECO:0000256" key="1">
    <source>
        <dbReference type="SAM" id="MobiDB-lite"/>
    </source>
</evidence>